<dbReference type="InterPro" id="IPR002933">
    <property type="entry name" value="Peptidase_M20"/>
</dbReference>
<evidence type="ECO:0000256" key="6">
    <source>
        <dbReference type="ARBA" id="ARBA00022723"/>
    </source>
</evidence>
<dbReference type="InterPro" id="IPR010169">
    <property type="entry name" value="AcOrn-deacetyl"/>
</dbReference>
<protein>
    <submittedName>
        <fullName evidence="10">Acetylornithine deacetylase</fullName>
        <ecNumber evidence="10">3.5.1.16</ecNumber>
    </submittedName>
</protein>
<feature type="domain" description="Peptidase M20 dimerisation" evidence="9">
    <location>
        <begin position="173"/>
        <end position="280"/>
    </location>
</feature>
<dbReference type="InterPro" id="IPR036264">
    <property type="entry name" value="Bact_exopeptidase_dim_dom"/>
</dbReference>
<accession>A0A3B0RX35</accession>
<dbReference type="EMBL" id="UOED01000079">
    <property type="protein sequence ID" value="VAV92868.1"/>
    <property type="molecule type" value="Genomic_DNA"/>
</dbReference>
<dbReference type="PANTHER" id="PTHR43808:SF31">
    <property type="entry name" value="N-ACETYL-L-CITRULLINE DEACETYLASE"/>
    <property type="match status" value="1"/>
</dbReference>
<dbReference type="NCBIfam" id="TIGR01892">
    <property type="entry name" value="AcOrn-deacetyl"/>
    <property type="match status" value="1"/>
</dbReference>
<comment type="similarity">
    <text evidence="2">Belongs to the peptidase M20A family. ArgE subfamily.</text>
</comment>
<dbReference type="SUPFAM" id="SSF55031">
    <property type="entry name" value="Bacterial exopeptidase dimerisation domain"/>
    <property type="match status" value="1"/>
</dbReference>
<dbReference type="GO" id="GO:0008777">
    <property type="term" value="F:acetylornithine deacetylase activity"/>
    <property type="evidence" value="ECO:0007669"/>
    <property type="project" value="UniProtKB-EC"/>
</dbReference>
<dbReference type="NCBIfam" id="NF005710">
    <property type="entry name" value="PRK07522.1"/>
    <property type="match status" value="1"/>
</dbReference>
<reference evidence="10" key="1">
    <citation type="submission" date="2018-06" db="EMBL/GenBank/DDBJ databases">
        <authorList>
            <person name="Zhirakovskaya E."/>
        </authorList>
    </citation>
    <scope>NUCLEOTIDE SEQUENCE</scope>
</reference>
<organism evidence="10">
    <name type="scientific">hydrothermal vent metagenome</name>
    <dbReference type="NCBI Taxonomy" id="652676"/>
    <lineage>
        <taxon>unclassified sequences</taxon>
        <taxon>metagenomes</taxon>
        <taxon>ecological metagenomes</taxon>
    </lineage>
</organism>
<evidence type="ECO:0000256" key="7">
    <source>
        <dbReference type="ARBA" id="ARBA00022801"/>
    </source>
</evidence>
<dbReference type="CDD" id="cd03894">
    <property type="entry name" value="M20_ArgE"/>
    <property type="match status" value="1"/>
</dbReference>
<keyword evidence="4" id="KW-0055">Arginine biosynthesis</keyword>
<name>A0A3B0RX35_9ZZZZ</name>
<dbReference type="GO" id="GO:0046872">
    <property type="term" value="F:metal ion binding"/>
    <property type="evidence" value="ECO:0007669"/>
    <property type="project" value="UniProtKB-KW"/>
</dbReference>
<dbReference type="PANTHER" id="PTHR43808">
    <property type="entry name" value="ACETYLORNITHINE DEACETYLASE"/>
    <property type="match status" value="1"/>
</dbReference>
<dbReference type="Gene3D" id="3.30.70.360">
    <property type="match status" value="1"/>
</dbReference>
<dbReference type="InterPro" id="IPR050072">
    <property type="entry name" value="Peptidase_M20A"/>
</dbReference>
<dbReference type="EC" id="3.5.1.16" evidence="10"/>
<dbReference type="Pfam" id="PF07687">
    <property type="entry name" value="M20_dimer"/>
    <property type="match status" value="1"/>
</dbReference>
<evidence type="ECO:0000259" key="9">
    <source>
        <dbReference type="Pfam" id="PF07687"/>
    </source>
</evidence>
<dbReference type="GO" id="GO:0006526">
    <property type="term" value="P:L-arginine biosynthetic process"/>
    <property type="evidence" value="ECO:0007669"/>
    <property type="project" value="UniProtKB-KW"/>
</dbReference>
<dbReference type="AlphaFoldDB" id="A0A3B0RX35"/>
<keyword evidence="5" id="KW-0028">Amino-acid biosynthesis</keyword>
<gene>
    <name evidence="10" type="ORF">MNBD_ALPHA02-633</name>
</gene>
<evidence type="ECO:0000256" key="2">
    <source>
        <dbReference type="ARBA" id="ARBA00005691"/>
    </source>
</evidence>
<proteinExistence type="inferred from homology"/>
<evidence type="ECO:0000256" key="5">
    <source>
        <dbReference type="ARBA" id="ARBA00022605"/>
    </source>
</evidence>
<keyword evidence="3" id="KW-0963">Cytoplasm</keyword>
<comment type="cofactor">
    <cofactor evidence="1">
        <name>Zn(2+)</name>
        <dbReference type="ChEBI" id="CHEBI:29105"/>
    </cofactor>
</comment>
<dbReference type="Gene3D" id="3.40.630.10">
    <property type="entry name" value="Zn peptidases"/>
    <property type="match status" value="1"/>
</dbReference>
<keyword evidence="8" id="KW-0862">Zinc</keyword>
<evidence type="ECO:0000256" key="4">
    <source>
        <dbReference type="ARBA" id="ARBA00022571"/>
    </source>
</evidence>
<keyword evidence="7 10" id="KW-0378">Hydrolase</keyword>
<keyword evidence="6" id="KW-0479">Metal-binding</keyword>
<dbReference type="PROSITE" id="PS00758">
    <property type="entry name" value="ARGE_DAPE_CPG2_1"/>
    <property type="match status" value="1"/>
</dbReference>
<sequence length="388" mass="42196">MKDFSATEMLAKLVSFDTTSWKSNLDLIDFVTAYLNDHGISSRAFYNEDKTKANLLATIGPQDRPGIMLSGHTDVVPVAEQNWSNDPFDMVEKAGLLYGRGTCDMKGFIACVLAAVPDFVADDLTEPLHLAFSYDEEVGCTGVMSLVEYVREMPHRPRACIVGEPTNMKVVNSHKGIFHLLTRIYGLEAHSSTDRGLNAVMYGAEMISFLNGLAREMVARPPVIDGFDPPYTTVHVGRIKGGTAANITPAYCEFEWDFRPIPGADQDEVLTRFNAHVAEVILPAMKAKAADYAKVETDILAHVPSLLPQSGSTAESLVLALANQNAVEVVSYGTEAGLFQATGGVPTVVCGPGSILQAHKPDEYIARSEMTACTEFLDRLRAVMKGQE</sequence>
<dbReference type="SUPFAM" id="SSF53187">
    <property type="entry name" value="Zn-dependent exopeptidases"/>
    <property type="match status" value="1"/>
</dbReference>
<dbReference type="PROSITE" id="PS00759">
    <property type="entry name" value="ARGE_DAPE_CPG2_2"/>
    <property type="match status" value="1"/>
</dbReference>
<evidence type="ECO:0000256" key="3">
    <source>
        <dbReference type="ARBA" id="ARBA00022490"/>
    </source>
</evidence>
<dbReference type="InterPro" id="IPR001261">
    <property type="entry name" value="ArgE/DapE_CS"/>
</dbReference>
<evidence type="ECO:0000313" key="10">
    <source>
        <dbReference type="EMBL" id="VAV92868.1"/>
    </source>
</evidence>
<dbReference type="InterPro" id="IPR011650">
    <property type="entry name" value="Peptidase_M20_dimer"/>
</dbReference>
<evidence type="ECO:0000256" key="8">
    <source>
        <dbReference type="ARBA" id="ARBA00022833"/>
    </source>
</evidence>
<evidence type="ECO:0000256" key="1">
    <source>
        <dbReference type="ARBA" id="ARBA00001947"/>
    </source>
</evidence>
<dbReference type="Pfam" id="PF01546">
    <property type="entry name" value="Peptidase_M20"/>
    <property type="match status" value="1"/>
</dbReference>